<proteinExistence type="predicted"/>
<reference evidence="1" key="1">
    <citation type="submission" date="2009-10" db="EMBL/GenBank/DDBJ databases">
        <title>Diversity of trophic interactions inside an arsenic-rich microbial ecosystem.</title>
        <authorList>
            <person name="Bertin P.N."/>
            <person name="Heinrich-Salmeron A."/>
            <person name="Pelletier E."/>
            <person name="Goulhen-Chollet F."/>
            <person name="Arsene-Ploetze F."/>
            <person name="Gallien S."/>
            <person name="Calteau A."/>
            <person name="Vallenet D."/>
            <person name="Casiot C."/>
            <person name="Chane-Woon-Ming B."/>
            <person name="Giloteaux L."/>
            <person name="Barakat M."/>
            <person name="Bonnefoy V."/>
            <person name="Bruneel O."/>
            <person name="Chandler M."/>
            <person name="Cleiss J."/>
            <person name="Duran R."/>
            <person name="Elbaz-Poulichet F."/>
            <person name="Fonknechten N."/>
            <person name="Lauga B."/>
            <person name="Mornico D."/>
            <person name="Ortet P."/>
            <person name="Schaeffer C."/>
            <person name="Siguier P."/>
            <person name="Alexander Thil Smith A."/>
            <person name="Van Dorsselaer A."/>
            <person name="Weissenbach J."/>
            <person name="Medigue C."/>
            <person name="Le Paslier D."/>
        </authorList>
    </citation>
    <scope>NUCLEOTIDE SEQUENCE</scope>
</reference>
<accession>E6Q099</accession>
<sequence length="189" mass="20625">MGGNCTQRGAKFFAGAIGYSLSVGTTEGEAMDGACVVIANLALRWVGGGYAGFCSYPCPCPPMPHRTRLVLCLGGARRVVVGMERAKALGWFAGYSWIPRGPHLKIEMWGTLRGGWDGKGEDFGWPPAYLFFPDLRQRDTLKSYRILTIPPRSSCLNSSTPRWPCTPVSILIHSPVPSTYHCIFPQPSS</sequence>
<dbReference type="EMBL" id="CABN01000153">
    <property type="protein sequence ID" value="CBI00608.1"/>
    <property type="molecule type" value="Genomic_DNA"/>
</dbReference>
<gene>
    <name evidence="1" type="ORF">CARN3_0154</name>
</gene>
<protein>
    <submittedName>
        <fullName evidence="1">Uncharacterized protein</fullName>
    </submittedName>
</protein>
<comment type="caution">
    <text evidence="1">The sequence shown here is derived from an EMBL/GenBank/DDBJ whole genome shotgun (WGS) entry which is preliminary data.</text>
</comment>
<name>E6Q099_9ZZZZ</name>
<dbReference type="AlphaFoldDB" id="E6Q099"/>
<organism evidence="1">
    <name type="scientific">mine drainage metagenome</name>
    <dbReference type="NCBI Taxonomy" id="410659"/>
    <lineage>
        <taxon>unclassified sequences</taxon>
        <taxon>metagenomes</taxon>
        <taxon>ecological metagenomes</taxon>
    </lineage>
</organism>
<evidence type="ECO:0000313" key="1">
    <source>
        <dbReference type="EMBL" id="CBI00608.1"/>
    </source>
</evidence>